<dbReference type="PANTHER" id="PTHR11003:SF291">
    <property type="entry name" value="IP11374P"/>
    <property type="match status" value="1"/>
</dbReference>
<keyword evidence="4 9" id="KW-1133">Transmembrane helix</keyword>
<proteinExistence type="inferred from homology"/>
<dbReference type="GO" id="GO:0015271">
    <property type="term" value="F:outward rectifier potassium channel activity"/>
    <property type="evidence" value="ECO:0007669"/>
    <property type="project" value="TreeGrafter"/>
</dbReference>
<name>A0A5N7BIN8_9EURO</name>
<dbReference type="GO" id="GO:0030322">
    <property type="term" value="P:stabilization of membrane potential"/>
    <property type="evidence" value="ECO:0007669"/>
    <property type="project" value="TreeGrafter"/>
</dbReference>
<dbReference type="GO" id="GO:0005886">
    <property type="term" value="C:plasma membrane"/>
    <property type="evidence" value="ECO:0007669"/>
    <property type="project" value="TreeGrafter"/>
</dbReference>
<evidence type="ECO:0000256" key="5">
    <source>
        <dbReference type="ARBA" id="ARBA00023065"/>
    </source>
</evidence>
<dbReference type="InterPro" id="IPR003280">
    <property type="entry name" value="2pore_dom_K_chnl"/>
</dbReference>
<reference evidence="11 12" key="1">
    <citation type="submission" date="2019-04" db="EMBL/GenBank/DDBJ databases">
        <title>Friends and foes A comparative genomics studyof 23 Aspergillus species from section Flavi.</title>
        <authorList>
            <consortium name="DOE Joint Genome Institute"/>
            <person name="Kjaerbolling I."/>
            <person name="Vesth T."/>
            <person name="Frisvad J.C."/>
            <person name="Nybo J.L."/>
            <person name="Theobald S."/>
            <person name="Kildgaard S."/>
            <person name="Isbrandt T."/>
            <person name="Kuo A."/>
            <person name="Sato A."/>
            <person name="Lyhne E.K."/>
            <person name="Kogle M.E."/>
            <person name="Wiebenga A."/>
            <person name="Kun R.S."/>
            <person name="Lubbers R.J."/>
            <person name="Makela M.R."/>
            <person name="Barry K."/>
            <person name="Chovatia M."/>
            <person name="Clum A."/>
            <person name="Daum C."/>
            <person name="Haridas S."/>
            <person name="He G."/>
            <person name="LaButti K."/>
            <person name="Lipzen A."/>
            <person name="Mondo S."/>
            <person name="Riley R."/>
            <person name="Salamov A."/>
            <person name="Simmons B.A."/>
            <person name="Magnuson J.K."/>
            <person name="Henrissat B."/>
            <person name="Mortensen U.H."/>
            <person name="Larsen T.O."/>
            <person name="Devries R.P."/>
            <person name="Grigoriev I.V."/>
            <person name="Machida M."/>
            <person name="Baker S.E."/>
            <person name="Andersen M.R."/>
        </authorList>
    </citation>
    <scope>NUCLEOTIDE SEQUENCE [LARGE SCALE GENOMIC DNA]</scope>
    <source>
        <strain evidence="11 12">IBT 29228</strain>
    </source>
</reference>
<keyword evidence="6 9" id="KW-0472">Membrane</keyword>
<dbReference type="Gene3D" id="1.10.287.70">
    <property type="match status" value="2"/>
</dbReference>
<evidence type="ECO:0000313" key="12">
    <source>
        <dbReference type="Proteomes" id="UP000326198"/>
    </source>
</evidence>
<dbReference type="Pfam" id="PF07885">
    <property type="entry name" value="Ion_trans_2"/>
    <property type="match status" value="2"/>
</dbReference>
<gene>
    <name evidence="11" type="ORF">BDV26DRAFT_289292</name>
</gene>
<evidence type="ECO:0000256" key="4">
    <source>
        <dbReference type="ARBA" id="ARBA00022989"/>
    </source>
</evidence>
<accession>A0A5N7BIN8</accession>
<dbReference type="InterPro" id="IPR013099">
    <property type="entry name" value="K_chnl_dom"/>
</dbReference>
<evidence type="ECO:0000313" key="11">
    <source>
        <dbReference type="EMBL" id="KAE8381656.1"/>
    </source>
</evidence>
<dbReference type="SUPFAM" id="SSF81324">
    <property type="entry name" value="Voltage-gated potassium channels"/>
    <property type="match status" value="2"/>
</dbReference>
<evidence type="ECO:0000256" key="9">
    <source>
        <dbReference type="SAM" id="Phobius"/>
    </source>
</evidence>
<dbReference type="AlphaFoldDB" id="A0A5N7BIN8"/>
<dbReference type="Proteomes" id="UP000326198">
    <property type="component" value="Unassembled WGS sequence"/>
</dbReference>
<feature type="transmembrane region" description="Helical" evidence="9">
    <location>
        <begin position="417"/>
        <end position="434"/>
    </location>
</feature>
<evidence type="ECO:0000256" key="6">
    <source>
        <dbReference type="ARBA" id="ARBA00023136"/>
    </source>
</evidence>
<feature type="domain" description="Potassium channel" evidence="10">
    <location>
        <begin position="215"/>
        <end position="285"/>
    </location>
</feature>
<evidence type="ECO:0000259" key="10">
    <source>
        <dbReference type="Pfam" id="PF07885"/>
    </source>
</evidence>
<dbReference type="GO" id="GO:0022841">
    <property type="term" value="F:potassium ion leak channel activity"/>
    <property type="evidence" value="ECO:0007669"/>
    <property type="project" value="TreeGrafter"/>
</dbReference>
<evidence type="ECO:0000256" key="7">
    <source>
        <dbReference type="ARBA" id="ARBA00023303"/>
    </source>
</evidence>
<dbReference type="PANTHER" id="PTHR11003">
    <property type="entry name" value="POTASSIUM CHANNEL, SUBFAMILY K"/>
    <property type="match status" value="1"/>
</dbReference>
<feature type="transmembrane region" description="Helical" evidence="9">
    <location>
        <begin position="167"/>
        <end position="188"/>
    </location>
</feature>
<evidence type="ECO:0000256" key="2">
    <source>
        <dbReference type="ARBA" id="ARBA00022448"/>
    </source>
</evidence>
<evidence type="ECO:0000256" key="1">
    <source>
        <dbReference type="ARBA" id="ARBA00004141"/>
    </source>
</evidence>
<feature type="transmembrane region" description="Helical" evidence="9">
    <location>
        <begin position="360"/>
        <end position="381"/>
    </location>
</feature>
<comment type="similarity">
    <text evidence="8">Belongs to the two pore domain potassium channel (TC 1.A.1.8) family.</text>
</comment>
<dbReference type="EMBL" id="ML736169">
    <property type="protein sequence ID" value="KAE8381656.1"/>
    <property type="molecule type" value="Genomic_DNA"/>
</dbReference>
<dbReference type="PRINTS" id="PR01333">
    <property type="entry name" value="2POREKCHANEL"/>
</dbReference>
<feature type="transmembrane region" description="Helical" evidence="9">
    <location>
        <begin position="127"/>
        <end position="147"/>
    </location>
</feature>
<keyword evidence="7 8" id="KW-0407">Ion channel</keyword>
<comment type="subcellular location">
    <subcellularLocation>
        <location evidence="1">Membrane</location>
        <topology evidence="1">Multi-pass membrane protein</topology>
    </subcellularLocation>
</comment>
<keyword evidence="5 8" id="KW-0406">Ion transport</keyword>
<protein>
    <recommendedName>
        <fullName evidence="10">Potassium channel domain-containing protein</fullName>
    </recommendedName>
</protein>
<sequence>MSKRKKSIRRASRNALGPFDPLKSVPGRWWRVAAPFPALAVIAILITVCCRHLTIVQGTLCAAAIMFNICTVSDGWHEIENVDGSISILPQPTWMIALKALSLALAGISYIVLVLTMMSKRNPRNGFIVTALGWLTAGVLLFSLIGVTIRRHPMVRQQQSLHYTQNYFYGILAASMYIFVAILLAVYAATLFSVSLSSHDRQIVEHTSIILRTTTFMTVLIGGAGMYSAIEGWSFMDALYFTDYTVLTIGIGNLVPTTHLGRSLLLPYATVGIITLGLVISSIQSCGKSIRQMNLRFELQEARNELLKQKASAEPIPHEYNNSIALSRIPSTATFPQTSDVVKLHRVRADFNRRVRWKTLIFFGVAWFFLWLLSAAIFAKSESSQNWTYFIALYFTYTSLTTIGYGDFYPVSNFGKVFFVFWSLLAIPVLTNLVTAMGEIGLRTLAYFAGYILRMERLKCRGWRMKDGSDPHPTGHCRDIEKHSQWAKPRISSNDLSTIGTASTLVADERELSHSRNKARNHRLLLAEEIKKLVHVLMDESNSQDPRRDWPWVLYLIHSRDGEASSSLEHNFPETMNQARLYASGGLISEERATTEKHNDTLFMLRLLAEKLSSDLRKEATTEHQGINI</sequence>
<dbReference type="OrthoDB" id="297496at2759"/>
<feature type="transmembrane region" description="Helical" evidence="9">
    <location>
        <begin position="209"/>
        <end position="230"/>
    </location>
</feature>
<feature type="transmembrane region" description="Helical" evidence="9">
    <location>
        <begin position="29"/>
        <end position="48"/>
    </location>
</feature>
<feature type="transmembrane region" description="Helical" evidence="9">
    <location>
        <begin position="387"/>
        <end position="405"/>
    </location>
</feature>
<keyword evidence="12" id="KW-1185">Reference proteome</keyword>
<feature type="domain" description="Potassium channel" evidence="10">
    <location>
        <begin position="367"/>
        <end position="440"/>
    </location>
</feature>
<organism evidence="11 12">
    <name type="scientific">Aspergillus bertholletiae</name>
    <dbReference type="NCBI Taxonomy" id="1226010"/>
    <lineage>
        <taxon>Eukaryota</taxon>
        <taxon>Fungi</taxon>
        <taxon>Dikarya</taxon>
        <taxon>Ascomycota</taxon>
        <taxon>Pezizomycotina</taxon>
        <taxon>Eurotiomycetes</taxon>
        <taxon>Eurotiomycetidae</taxon>
        <taxon>Eurotiales</taxon>
        <taxon>Aspergillaceae</taxon>
        <taxon>Aspergillus</taxon>
        <taxon>Aspergillus subgen. Circumdati</taxon>
    </lineage>
</organism>
<feature type="transmembrane region" description="Helical" evidence="9">
    <location>
        <begin position="96"/>
        <end position="115"/>
    </location>
</feature>
<evidence type="ECO:0000256" key="3">
    <source>
        <dbReference type="ARBA" id="ARBA00022692"/>
    </source>
</evidence>
<feature type="transmembrane region" description="Helical" evidence="9">
    <location>
        <begin position="265"/>
        <end position="283"/>
    </location>
</feature>
<keyword evidence="3 8" id="KW-0812">Transmembrane</keyword>
<keyword evidence="2 8" id="KW-0813">Transport</keyword>
<evidence type="ECO:0000256" key="8">
    <source>
        <dbReference type="RuleBase" id="RU003857"/>
    </source>
</evidence>